<dbReference type="RefSeq" id="WP_171420553.1">
    <property type="nucleotide sequence ID" value="NZ_JABFJW010000319.1"/>
</dbReference>
<gene>
    <name evidence="2" type="ORF">HNS30_30475</name>
</gene>
<dbReference type="EMBL" id="JABFJW010000319">
    <property type="protein sequence ID" value="NOK13379.1"/>
    <property type="molecule type" value="Genomic_DNA"/>
</dbReference>
<accession>A0A7Y4JYD1</accession>
<evidence type="ECO:0000313" key="2">
    <source>
        <dbReference type="EMBL" id="NOK13379.1"/>
    </source>
</evidence>
<feature type="region of interest" description="Disordered" evidence="1">
    <location>
        <begin position="135"/>
        <end position="192"/>
    </location>
</feature>
<sequence length="192" mass="20548">MKRLLLVGALLCTGCMRREANPSDTLVPEDRSIVFPEMFTREALSVGVPGQPYVLEGGLLRAVLVAADDFLPRAREGRSCWSRREAHRFWILREGDVAFVRMDLDPRACEPGGLPLDGGATYAIRLADGRILRRLHDGEPDGPAVPGSADAGVPAGPSDPSIPVGDTSWGEPLPSFPSQWMDAGSPAPVPAP</sequence>
<dbReference type="AlphaFoldDB" id="A0A7Y4JYD1"/>
<protein>
    <submittedName>
        <fullName evidence="2">Uncharacterized protein</fullName>
    </submittedName>
</protein>
<dbReference type="Proteomes" id="UP000528460">
    <property type="component" value="Unassembled WGS sequence"/>
</dbReference>
<comment type="caution">
    <text evidence="2">The sequence shown here is derived from an EMBL/GenBank/DDBJ whole genome shotgun (WGS) entry which is preliminary data.</text>
</comment>
<organism evidence="2 3">
    <name type="scientific">Corallococcus exercitus</name>
    <dbReference type="NCBI Taxonomy" id="2316736"/>
    <lineage>
        <taxon>Bacteria</taxon>
        <taxon>Pseudomonadati</taxon>
        <taxon>Myxococcota</taxon>
        <taxon>Myxococcia</taxon>
        <taxon>Myxococcales</taxon>
        <taxon>Cystobacterineae</taxon>
        <taxon>Myxococcaceae</taxon>
        <taxon>Corallococcus</taxon>
    </lineage>
</organism>
<reference evidence="2 3" key="1">
    <citation type="submission" date="2020-05" db="EMBL/GenBank/DDBJ databases">
        <authorList>
            <person name="Whitworth D."/>
        </authorList>
    </citation>
    <scope>NUCLEOTIDE SEQUENCE [LARGE SCALE GENOMIC DNA]</scope>
    <source>
        <strain evidence="2 3">CA046A</strain>
    </source>
</reference>
<name>A0A7Y4JYD1_9BACT</name>
<proteinExistence type="predicted"/>
<evidence type="ECO:0000256" key="1">
    <source>
        <dbReference type="SAM" id="MobiDB-lite"/>
    </source>
</evidence>
<evidence type="ECO:0000313" key="3">
    <source>
        <dbReference type="Proteomes" id="UP000528460"/>
    </source>
</evidence>